<proteinExistence type="predicted"/>
<dbReference type="OrthoDB" id="10536706at2759"/>
<dbReference type="AlphaFoldDB" id="A0A4Y2QPJ5"/>
<name>A0A4Y2QPJ5_ARAVE</name>
<gene>
    <name evidence="1" type="ORF">AVEN_115879_1</name>
</gene>
<reference evidence="1 2" key="1">
    <citation type="journal article" date="2019" name="Sci. Rep.">
        <title>Orb-weaving spider Araneus ventricosus genome elucidates the spidroin gene catalogue.</title>
        <authorList>
            <person name="Kono N."/>
            <person name="Nakamura H."/>
            <person name="Ohtoshi R."/>
            <person name="Moran D.A.P."/>
            <person name="Shinohara A."/>
            <person name="Yoshida Y."/>
            <person name="Fujiwara M."/>
            <person name="Mori M."/>
            <person name="Tomita M."/>
            <person name="Arakawa K."/>
        </authorList>
    </citation>
    <scope>NUCLEOTIDE SEQUENCE [LARGE SCALE GENOMIC DNA]</scope>
</reference>
<evidence type="ECO:0000313" key="1">
    <source>
        <dbReference type="EMBL" id="GBN65294.1"/>
    </source>
</evidence>
<protein>
    <submittedName>
        <fullName evidence="1">Uncharacterized protein</fullName>
    </submittedName>
</protein>
<accession>A0A4Y2QPJ5</accession>
<keyword evidence="2" id="KW-1185">Reference proteome</keyword>
<dbReference type="Proteomes" id="UP000499080">
    <property type="component" value="Unassembled WGS sequence"/>
</dbReference>
<sequence length="137" mass="15553">MYGPSARYSYLVIERPAAVVEKGCQFRCRPSHLTAVQNYEDSVGDRQAARAAATFKLWNERHSNFYDLLSRFARSTDPWFYGLLTGHSGHLNTGTNKENAPSQKYASPLTTIRPYIVGESEQVWFKSSATNIKDKEQ</sequence>
<comment type="caution">
    <text evidence="1">The sequence shown here is derived from an EMBL/GenBank/DDBJ whole genome shotgun (WGS) entry which is preliminary data.</text>
</comment>
<evidence type="ECO:0000313" key="2">
    <source>
        <dbReference type="Proteomes" id="UP000499080"/>
    </source>
</evidence>
<organism evidence="1 2">
    <name type="scientific">Araneus ventricosus</name>
    <name type="common">Orbweaver spider</name>
    <name type="synonym">Epeira ventricosa</name>
    <dbReference type="NCBI Taxonomy" id="182803"/>
    <lineage>
        <taxon>Eukaryota</taxon>
        <taxon>Metazoa</taxon>
        <taxon>Ecdysozoa</taxon>
        <taxon>Arthropoda</taxon>
        <taxon>Chelicerata</taxon>
        <taxon>Arachnida</taxon>
        <taxon>Araneae</taxon>
        <taxon>Araneomorphae</taxon>
        <taxon>Entelegynae</taxon>
        <taxon>Araneoidea</taxon>
        <taxon>Araneidae</taxon>
        <taxon>Araneus</taxon>
    </lineage>
</organism>
<dbReference type="EMBL" id="BGPR01014456">
    <property type="protein sequence ID" value="GBN65294.1"/>
    <property type="molecule type" value="Genomic_DNA"/>
</dbReference>